<dbReference type="Pfam" id="PF01478">
    <property type="entry name" value="Peptidase_A24"/>
    <property type="match status" value="1"/>
</dbReference>
<evidence type="ECO:0000259" key="7">
    <source>
        <dbReference type="Pfam" id="PF01478"/>
    </source>
</evidence>
<dbReference type="GO" id="GO:0004190">
    <property type="term" value="F:aspartic-type endopeptidase activity"/>
    <property type="evidence" value="ECO:0007669"/>
    <property type="project" value="InterPro"/>
</dbReference>
<dbReference type="AlphaFoldDB" id="A0A074MIP0"/>
<proteinExistence type="predicted"/>
<name>A0A074MIP0_9SPHN</name>
<dbReference type="InterPro" id="IPR000045">
    <property type="entry name" value="Prepilin_IV_endopep_pep"/>
</dbReference>
<evidence type="ECO:0000256" key="4">
    <source>
        <dbReference type="ARBA" id="ARBA00022989"/>
    </source>
</evidence>
<keyword evidence="2" id="KW-1003">Cell membrane</keyword>
<organism evidence="8 9">
    <name type="scientific">Erythrobacter litoralis</name>
    <dbReference type="NCBI Taxonomy" id="39960"/>
    <lineage>
        <taxon>Bacteria</taxon>
        <taxon>Pseudomonadati</taxon>
        <taxon>Pseudomonadota</taxon>
        <taxon>Alphaproteobacteria</taxon>
        <taxon>Sphingomonadales</taxon>
        <taxon>Erythrobacteraceae</taxon>
        <taxon>Erythrobacter/Porphyrobacter group</taxon>
        <taxon>Erythrobacter</taxon>
    </lineage>
</organism>
<keyword evidence="5 6" id="KW-0472">Membrane</keyword>
<dbReference type="Gene3D" id="1.20.120.1220">
    <property type="match status" value="1"/>
</dbReference>
<feature type="transmembrane region" description="Helical" evidence="6">
    <location>
        <begin position="134"/>
        <end position="153"/>
    </location>
</feature>
<dbReference type="GO" id="GO:0005886">
    <property type="term" value="C:plasma membrane"/>
    <property type="evidence" value="ECO:0007669"/>
    <property type="project" value="UniProtKB-SubCell"/>
</dbReference>
<evidence type="ECO:0000256" key="6">
    <source>
        <dbReference type="SAM" id="Phobius"/>
    </source>
</evidence>
<accession>A0A074MIP0</accession>
<gene>
    <name evidence="8" type="ORF">EH32_11665</name>
</gene>
<reference evidence="8 9" key="1">
    <citation type="submission" date="2014-04" db="EMBL/GenBank/DDBJ databases">
        <title>A comprehensive comparison of genomes of Erythrobacter spp. Strains.</title>
        <authorList>
            <person name="Zheng Q."/>
        </authorList>
    </citation>
    <scope>NUCLEOTIDE SEQUENCE [LARGE SCALE GENOMIC DNA]</scope>
    <source>
        <strain evidence="8 9">DSM 8509</strain>
    </source>
</reference>
<feature type="transmembrane region" description="Helical" evidence="6">
    <location>
        <begin position="33"/>
        <end position="52"/>
    </location>
</feature>
<keyword evidence="4 6" id="KW-1133">Transmembrane helix</keyword>
<dbReference type="InterPro" id="IPR052218">
    <property type="entry name" value="Preflagellin_Peptidase"/>
</dbReference>
<dbReference type="KEGG" id="elq:Ga0102493_11246"/>
<comment type="caution">
    <text evidence="8">The sequence shown here is derived from an EMBL/GenBank/DDBJ whole genome shotgun (WGS) entry which is preliminary data.</text>
</comment>
<evidence type="ECO:0000313" key="8">
    <source>
        <dbReference type="EMBL" id="KEO93369.1"/>
    </source>
</evidence>
<dbReference type="OrthoDB" id="5329005at2"/>
<protein>
    <submittedName>
        <fullName evidence="8">Peptidase</fullName>
    </submittedName>
</protein>
<evidence type="ECO:0000256" key="5">
    <source>
        <dbReference type="ARBA" id="ARBA00023136"/>
    </source>
</evidence>
<feature type="transmembrane region" description="Helical" evidence="6">
    <location>
        <begin position="58"/>
        <end position="78"/>
    </location>
</feature>
<evidence type="ECO:0000256" key="1">
    <source>
        <dbReference type="ARBA" id="ARBA00004651"/>
    </source>
</evidence>
<dbReference type="PANTHER" id="PTHR36506:SF1">
    <property type="entry name" value="PREFLAGELLIN PEPTIDASE"/>
    <property type="match status" value="1"/>
</dbReference>
<dbReference type="EMBL" id="JMIX01000006">
    <property type="protein sequence ID" value="KEO93369.1"/>
    <property type="molecule type" value="Genomic_DNA"/>
</dbReference>
<dbReference type="PATRIC" id="fig|39960.10.peg.2498"/>
<keyword evidence="3 6" id="KW-0812">Transmembrane</keyword>
<dbReference type="Proteomes" id="UP000027866">
    <property type="component" value="Unassembled WGS sequence"/>
</dbReference>
<keyword evidence="9" id="KW-1185">Reference proteome</keyword>
<evidence type="ECO:0000256" key="3">
    <source>
        <dbReference type="ARBA" id="ARBA00022692"/>
    </source>
</evidence>
<dbReference type="PANTHER" id="PTHR36506">
    <property type="entry name" value="PREFLAGELLIN PEPTIDASE"/>
    <property type="match status" value="1"/>
</dbReference>
<comment type="subcellular location">
    <subcellularLocation>
        <location evidence="1">Cell membrane</location>
        <topology evidence="1">Multi-pass membrane protein</topology>
    </subcellularLocation>
</comment>
<feature type="domain" description="Prepilin type IV endopeptidase peptidase" evidence="7">
    <location>
        <begin position="12"/>
        <end position="116"/>
    </location>
</feature>
<sequence>MLVTTIHYGLLIALAIALLFAAFTDIRRRQIDNWLNAAIALGAPVFWWSSGLSLWPDVALQLGVAIAAFAILAGLFALRVMGGGDVKLLTALALWIEPMLFLQLIVIMALSGGVLTVVMGSWHFLRRERDRLAIPYGVAIAIGGLWVLGANYLPDSAYAAAFEGADSVAAANGLTENAI</sequence>
<evidence type="ECO:0000313" key="9">
    <source>
        <dbReference type="Proteomes" id="UP000027866"/>
    </source>
</evidence>
<feature type="transmembrane region" description="Helical" evidence="6">
    <location>
        <begin position="99"/>
        <end position="122"/>
    </location>
</feature>
<feature type="transmembrane region" description="Helical" evidence="6">
    <location>
        <begin position="6"/>
        <end position="26"/>
    </location>
</feature>
<dbReference type="RefSeq" id="WP_051697918.1">
    <property type="nucleotide sequence ID" value="NZ_CP017057.1"/>
</dbReference>
<evidence type="ECO:0000256" key="2">
    <source>
        <dbReference type="ARBA" id="ARBA00022475"/>
    </source>
</evidence>